<keyword evidence="2" id="KW-1133">Transmembrane helix</keyword>
<reference evidence="3" key="1">
    <citation type="journal article" date="2024" name="Syst. Appl. Microbiol.">
        <title>First single-strain enrichments of Electrothrix cable bacteria, description of E. aestuarii sp. nov. and E. rattekaaiensis sp. nov., and proposal of a cable bacteria taxonomy following the rules of the SeqCode.</title>
        <authorList>
            <person name="Plum-Jensen L.E."/>
            <person name="Schramm A."/>
            <person name="Marshall I.P.G."/>
        </authorList>
    </citation>
    <scope>NUCLEOTIDE SEQUENCE</scope>
    <source>
        <strain evidence="3">Rat1</strain>
    </source>
</reference>
<accession>A0AAU8M0N7</accession>
<evidence type="ECO:0008006" key="4">
    <source>
        <dbReference type="Google" id="ProtNLM"/>
    </source>
</evidence>
<proteinExistence type="predicted"/>
<reference evidence="3" key="2">
    <citation type="submission" date="2024-06" db="EMBL/GenBank/DDBJ databases">
        <authorList>
            <person name="Plum-Jensen L.E."/>
            <person name="Schramm A."/>
            <person name="Marshall I.P.G."/>
        </authorList>
    </citation>
    <scope>NUCLEOTIDE SEQUENCE</scope>
    <source>
        <strain evidence="3">Rat1</strain>
    </source>
</reference>
<dbReference type="KEGG" id="eaj:Q3M24_09440"/>
<dbReference type="EMBL" id="CP159373">
    <property type="protein sequence ID" value="XCN74942.1"/>
    <property type="molecule type" value="Genomic_DNA"/>
</dbReference>
<name>A0AAU8M0N7_9BACT</name>
<evidence type="ECO:0000256" key="1">
    <source>
        <dbReference type="SAM" id="MobiDB-lite"/>
    </source>
</evidence>
<feature type="transmembrane region" description="Helical" evidence="2">
    <location>
        <begin position="64"/>
        <end position="81"/>
    </location>
</feature>
<protein>
    <recommendedName>
        <fullName evidence="4">Holin</fullName>
    </recommendedName>
</protein>
<organism evidence="3">
    <name type="scientific">Candidatus Electrothrix aestuarii</name>
    <dbReference type="NCBI Taxonomy" id="3062594"/>
    <lineage>
        <taxon>Bacteria</taxon>
        <taxon>Pseudomonadati</taxon>
        <taxon>Thermodesulfobacteriota</taxon>
        <taxon>Desulfobulbia</taxon>
        <taxon>Desulfobulbales</taxon>
        <taxon>Desulfobulbaceae</taxon>
        <taxon>Candidatus Electrothrix</taxon>
    </lineage>
</organism>
<sequence length="147" mass="16147">MMNHSAEGQLHRARTHRGCYEQPIQEQGRRPEQRKGGLMKLELLGQIGQWIADTGQWLWDHPEVTWSGAGLTGLAALYFLITKLFARLFGKDSAPPVSNTFTHSGTGDQNIAQGDGAIAKQENVRDAQIGVLGENAKVEGGIHFNNK</sequence>
<evidence type="ECO:0000256" key="2">
    <source>
        <dbReference type="SAM" id="Phobius"/>
    </source>
</evidence>
<gene>
    <name evidence="3" type="ORF">Q3M24_09440</name>
</gene>
<dbReference type="AlphaFoldDB" id="A0AAU8M0N7"/>
<feature type="region of interest" description="Disordered" evidence="1">
    <location>
        <begin position="1"/>
        <end position="33"/>
    </location>
</feature>
<evidence type="ECO:0000313" key="3">
    <source>
        <dbReference type="EMBL" id="XCN74942.1"/>
    </source>
</evidence>
<keyword evidence="2" id="KW-0812">Transmembrane</keyword>
<keyword evidence="2" id="KW-0472">Membrane</keyword>